<dbReference type="EC" id="3.4.11.1" evidence="7"/>
<accession>A0ABS7WQR5</accession>
<evidence type="ECO:0000256" key="2">
    <source>
        <dbReference type="ARBA" id="ARBA00022438"/>
    </source>
</evidence>
<name>A0ABS7WQR5_9BACT</name>
<evidence type="ECO:0000256" key="4">
    <source>
        <dbReference type="ARBA" id="ARBA00022801"/>
    </source>
</evidence>
<dbReference type="Proteomes" id="UP000786183">
    <property type="component" value="Unassembled WGS sequence"/>
</dbReference>
<evidence type="ECO:0000256" key="5">
    <source>
        <dbReference type="ARBA" id="ARBA00023211"/>
    </source>
</evidence>
<dbReference type="NCBIfam" id="NF002081">
    <property type="entry name" value="PRK00913.3-3"/>
    <property type="match status" value="1"/>
</dbReference>
<dbReference type="SUPFAM" id="SSF53187">
    <property type="entry name" value="Zn-dependent exopeptidases"/>
    <property type="match status" value="1"/>
</dbReference>
<dbReference type="RefSeq" id="WP_224325225.1">
    <property type="nucleotide sequence ID" value="NZ_JACGBB010000004.1"/>
</dbReference>
<sequence length="469" mass="52582">MKVEFNKKADFEIIFLNDEIKKEKKDFFKLMQYEHKGTCLDIANSKLYLALSPKLTYAALTSTIAQAIKQIRHLNIKSVKIDYINIDCHFNSVYSIIYGAISALYEFNKYQKEKKKINIEKIILNTQEDEDKKEGANLALILADSSAYVKDIVNEIPSTYTQESFEEDAKKLAKENNLELKVYKDDYLKKENMNAFLAVNRASAYEARLIHLTYKPKKALKKIVYVGKGLVYDTGGLSLKPADYMLTMKSDKSGAAAVLGIIKAASQLKLPFEIHAIIGAAQNCISEKAYMPDDVIISREGVSIEVRNTDAEGRLVLADCLSYAQDLKPDYLIDLATLTGACVVGLGEYTSAIMGYNEDLQNEFYAHSKRSGEYACILHFNPHLASLIKSKIADISNTSSSRYGGAITAGLFLGEFIKEEYKDKWLHLDIAGPAYVEKDWGENSYGAGAAGLRMCIIDLLNIKRKMEKK</sequence>
<dbReference type="SUPFAM" id="SSF52949">
    <property type="entry name" value="Macro domain-like"/>
    <property type="match status" value="1"/>
</dbReference>
<reference evidence="7 8" key="1">
    <citation type="submission" date="2020-07" db="EMBL/GenBank/DDBJ databases">
        <title>Transfer of Campylobacter canadensis to the novel genus Avispirillum gen. nov., that also includes two novel species recovered from migratory waterfowl: Avispirillum anseris sp. nov. and Avispirillum brantae sp. nov.</title>
        <authorList>
            <person name="Miller W.G."/>
            <person name="Chapman M.H."/>
            <person name="Yee E."/>
            <person name="Inglis G.D."/>
        </authorList>
    </citation>
    <scope>NUCLEOTIDE SEQUENCE [LARGE SCALE GENOMIC DNA]</scope>
    <source>
        <strain evidence="7 8">L283</strain>
    </source>
</reference>
<evidence type="ECO:0000256" key="3">
    <source>
        <dbReference type="ARBA" id="ARBA00022670"/>
    </source>
</evidence>
<keyword evidence="4 7" id="KW-0378">Hydrolase</keyword>
<protein>
    <submittedName>
        <fullName evidence="7">Leucyl aminopeptidase</fullName>
        <ecNumber evidence="7">3.4.11.1</ecNumber>
    </submittedName>
</protein>
<dbReference type="InterPro" id="IPR043472">
    <property type="entry name" value="Macro_dom-like"/>
</dbReference>
<dbReference type="Pfam" id="PF00883">
    <property type="entry name" value="Peptidase_M17"/>
    <property type="match status" value="1"/>
</dbReference>
<dbReference type="PANTHER" id="PTHR11963:SF23">
    <property type="entry name" value="CYTOSOL AMINOPEPTIDASE"/>
    <property type="match status" value="1"/>
</dbReference>
<dbReference type="PANTHER" id="PTHR11963">
    <property type="entry name" value="LEUCINE AMINOPEPTIDASE-RELATED"/>
    <property type="match status" value="1"/>
</dbReference>
<keyword evidence="8" id="KW-1185">Reference proteome</keyword>
<evidence type="ECO:0000259" key="6">
    <source>
        <dbReference type="PROSITE" id="PS00631"/>
    </source>
</evidence>
<organism evidence="7 8">
    <name type="scientific">Campylobacter canadensis</name>
    <dbReference type="NCBI Taxonomy" id="449520"/>
    <lineage>
        <taxon>Bacteria</taxon>
        <taxon>Pseudomonadati</taxon>
        <taxon>Campylobacterota</taxon>
        <taxon>Epsilonproteobacteria</taxon>
        <taxon>Campylobacterales</taxon>
        <taxon>Campylobacteraceae</taxon>
        <taxon>Campylobacter</taxon>
    </lineage>
</organism>
<evidence type="ECO:0000313" key="7">
    <source>
        <dbReference type="EMBL" id="MBZ7987089.1"/>
    </source>
</evidence>
<keyword evidence="2 7" id="KW-0031">Aminopeptidase</keyword>
<keyword evidence="3" id="KW-0645">Protease</keyword>
<feature type="domain" description="Cytosol aminopeptidase" evidence="6">
    <location>
        <begin position="308"/>
        <end position="315"/>
    </location>
</feature>
<comment type="caution">
    <text evidence="7">The sequence shown here is derived from an EMBL/GenBank/DDBJ whole genome shotgun (WGS) entry which is preliminary data.</text>
</comment>
<dbReference type="InterPro" id="IPR000819">
    <property type="entry name" value="Peptidase_M17_C"/>
</dbReference>
<dbReference type="PROSITE" id="PS00631">
    <property type="entry name" value="CYTOSOL_AP"/>
    <property type="match status" value="1"/>
</dbReference>
<dbReference type="PRINTS" id="PR00481">
    <property type="entry name" value="LAMNOPPTDASE"/>
</dbReference>
<dbReference type="CDD" id="cd00433">
    <property type="entry name" value="Peptidase_M17"/>
    <property type="match status" value="1"/>
</dbReference>
<dbReference type="InterPro" id="IPR011356">
    <property type="entry name" value="Leucine_aapep/pepB"/>
</dbReference>
<comment type="similarity">
    <text evidence="1">Belongs to the peptidase M17 family.</text>
</comment>
<dbReference type="EMBL" id="JACGBB010000004">
    <property type="protein sequence ID" value="MBZ7987089.1"/>
    <property type="molecule type" value="Genomic_DNA"/>
</dbReference>
<proteinExistence type="inferred from homology"/>
<evidence type="ECO:0000313" key="8">
    <source>
        <dbReference type="Proteomes" id="UP000786183"/>
    </source>
</evidence>
<dbReference type="Gene3D" id="3.40.630.10">
    <property type="entry name" value="Zn peptidases"/>
    <property type="match status" value="1"/>
</dbReference>
<evidence type="ECO:0000256" key="1">
    <source>
        <dbReference type="ARBA" id="ARBA00009528"/>
    </source>
</evidence>
<dbReference type="Gene3D" id="3.40.220.10">
    <property type="entry name" value="Leucine Aminopeptidase, subunit E, domain 1"/>
    <property type="match status" value="1"/>
</dbReference>
<keyword evidence="5" id="KW-0464">Manganese</keyword>
<dbReference type="GO" id="GO:0004177">
    <property type="term" value="F:aminopeptidase activity"/>
    <property type="evidence" value="ECO:0007669"/>
    <property type="project" value="UniProtKB-KW"/>
</dbReference>
<gene>
    <name evidence="7" type="ORF">AVCANL283_03005</name>
</gene>